<dbReference type="EMBL" id="CM008050">
    <property type="protein sequence ID" value="PAN28861.1"/>
    <property type="molecule type" value="Genomic_DNA"/>
</dbReference>
<keyword evidence="2" id="KW-1133">Transmembrane helix</keyword>
<reference evidence="3" key="1">
    <citation type="submission" date="2018-04" db="EMBL/GenBank/DDBJ databases">
        <title>WGS assembly of Panicum hallii.</title>
        <authorList>
            <person name="Lovell J."/>
            <person name="Jenkins J."/>
            <person name="Lowry D."/>
            <person name="Mamidi S."/>
            <person name="Sreedasyam A."/>
            <person name="Weng X."/>
            <person name="Barry K."/>
            <person name="Bonette J."/>
            <person name="Campitelli B."/>
            <person name="Daum C."/>
            <person name="Gordon S."/>
            <person name="Gould B."/>
            <person name="Lipzen A."/>
            <person name="Macqueen A."/>
            <person name="Palacio-Mejia J."/>
            <person name="Plott C."/>
            <person name="Shakirov E."/>
            <person name="Shu S."/>
            <person name="Yoshinaga Y."/>
            <person name="Zane M."/>
            <person name="Rokhsar D."/>
            <person name="Grimwood J."/>
            <person name="Schmutz J."/>
            <person name="Juenger T."/>
        </authorList>
    </citation>
    <scope>NUCLEOTIDE SEQUENCE [LARGE SCALE GENOMIC DNA]</scope>
    <source>
        <strain evidence="3">FIL2</strain>
    </source>
</reference>
<dbReference type="PANTHER" id="PTHR46610:SF2">
    <property type="entry name" value="OS01G0714600 PROTEIN"/>
    <property type="match status" value="1"/>
</dbReference>
<feature type="transmembrane region" description="Helical" evidence="2">
    <location>
        <begin position="96"/>
        <end position="113"/>
    </location>
</feature>
<keyword evidence="2" id="KW-0472">Membrane</keyword>
<evidence type="ECO:0000313" key="3">
    <source>
        <dbReference type="EMBL" id="PAN28861.1"/>
    </source>
</evidence>
<protein>
    <submittedName>
        <fullName evidence="3">Uncharacterized protein</fullName>
    </submittedName>
</protein>
<dbReference type="Gramene" id="PAN28861">
    <property type="protein sequence ID" value="PAN28861"/>
    <property type="gene ID" value="PAHAL_5G183200"/>
</dbReference>
<dbReference type="Proteomes" id="UP000243499">
    <property type="component" value="Chromosome 5"/>
</dbReference>
<keyword evidence="2" id="KW-0812">Transmembrane</keyword>
<dbReference type="AlphaFoldDB" id="A0A2S3HSA1"/>
<organism evidence="3">
    <name type="scientific">Panicum hallii</name>
    <dbReference type="NCBI Taxonomy" id="206008"/>
    <lineage>
        <taxon>Eukaryota</taxon>
        <taxon>Viridiplantae</taxon>
        <taxon>Streptophyta</taxon>
        <taxon>Embryophyta</taxon>
        <taxon>Tracheophyta</taxon>
        <taxon>Spermatophyta</taxon>
        <taxon>Magnoliopsida</taxon>
        <taxon>Liliopsida</taxon>
        <taxon>Poales</taxon>
        <taxon>Poaceae</taxon>
        <taxon>PACMAD clade</taxon>
        <taxon>Panicoideae</taxon>
        <taxon>Panicodae</taxon>
        <taxon>Paniceae</taxon>
        <taxon>Panicinae</taxon>
        <taxon>Panicum</taxon>
        <taxon>Panicum sect. Panicum</taxon>
    </lineage>
</organism>
<dbReference type="Pfam" id="PF20100">
    <property type="entry name" value="DUF6490"/>
    <property type="match status" value="1"/>
</dbReference>
<evidence type="ECO:0000256" key="1">
    <source>
        <dbReference type="SAM" id="MobiDB-lite"/>
    </source>
</evidence>
<proteinExistence type="predicted"/>
<feature type="region of interest" description="Disordered" evidence="1">
    <location>
        <begin position="1"/>
        <end position="32"/>
    </location>
</feature>
<name>A0A2S3HSA1_9POAL</name>
<feature type="transmembrane region" description="Helical" evidence="2">
    <location>
        <begin position="64"/>
        <end position="84"/>
    </location>
</feature>
<feature type="transmembrane region" description="Helical" evidence="2">
    <location>
        <begin position="37"/>
        <end position="57"/>
    </location>
</feature>
<feature type="transmembrane region" description="Helical" evidence="2">
    <location>
        <begin position="125"/>
        <end position="146"/>
    </location>
</feature>
<accession>A0A2S3HSA1</accession>
<dbReference type="InterPro" id="IPR045501">
    <property type="entry name" value="DUF6490"/>
</dbReference>
<dbReference type="PANTHER" id="PTHR46610">
    <property type="entry name" value="OS05G0181300 PROTEIN"/>
    <property type="match status" value="1"/>
</dbReference>
<gene>
    <name evidence="3" type="ORF">PAHAL_5G183200</name>
</gene>
<evidence type="ECO:0000256" key="2">
    <source>
        <dbReference type="SAM" id="Phobius"/>
    </source>
</evidence>
<sequence>MDGGSPGKGDLKEPLNPPHHCTEANPAPTGASDGSSAWASGVALCFLAINCGVAIYHSRRDPSSVLFVVVSFVSLVLLFHLLRVFERLPPGSPKRLQVKAAVWALTTTLTVMFSKRVAALMPAPVAAVVWAMAAATILAGFCMFFVSRDDASAAAAEKPGGKLAEGP</sequence>